<feature type="domain" description="Metallo-beta-lactamase" evidence="2">
    <location>
        <begin position="32"/>
        <end position="226"/>
    </location>
</feature>
<keyword evidence="4" id="KW-1185">Reference proteome</keyword>
<dbReference type="InterPro" id="IPR036866">
    <property type="entry name" value="RibonucZ/Hydroxyglut_hydro"/>
</dbReference>
<comment type="caution">
    <text evidence="3">The sequence shown here is derived from an EMBL/GenBank/DDBJ whole genome shotgun (WGS) entry which is preliminary data.</text>
</comment>
<organism evidence="3 4">
    <name type="scientific">Rhodotorula paludigena</name>
    <dbReference type="NCBI Taxonomy" id="86838"/>
    <lineage>
        <taxon>Eukaryota</taxon>
        <taxon>Fungi</taxon>
        <taxon>Dikarya</taxon>
        <taxon>Basidiomycota</taxon>
        <taxon>Pucciniomycotina</taxon>
        <taxon>Microbotryomycetes</taxon>
        <taxon>Sporidiobolales</taxon>
        <taxon>Sporidiobolaceae</taxon>
        <taxon>Rhodotorula</taxon>
    </lineage>
</organism>
<evidence type="ECO:0000259" key="2">
    <source>
        <dbReference type="SMART" id="SM00849"/>
    </source>
</evidence>
<dbReference type="EMBL" id="BQKY01000018">
    <property type="protein sequence ID" value="GJN94741.1"/>
    <property type="molecule type" value="Genomic_DNA"/>
</dbReference>
<dbReference type="Pfam" id="PF00753">
    <property type="entry name" value="Lactamase_B"/>
    <property type="match status" value="1"/>
</dbReference>
<name>A0AAV5GQ75_9BASI</name>
<evidence type="ECO:0000313" key="4">
    <source>
        <dbReference type="Proteomes" id="UP001342314"/>
    </source>
</evidence>
<dbReference type="Gene3D" id="3.60.15.10">
    <property type="entry name" value="Ribonuclease Z/Hydroxyacylglutathione hydrolase-like"/>
    <property type="match status" value="1"/>
</dbReference>
<reference evidence="3 4" key="1">
    <citation type="submission" date="2021-12" db="EMBL/GenBank/DDBJ databases">
        <title>High titer production of polyol ester of fatty acids by Rhodotorula paludigena BS15 towards product separation-free biomass refinery.</title>
        <authorList>
            <person name="Mano J."/>
            <person name="Ono H."/>
            <person name="Tanaka T."/>
            <person name="Naito K."/>
            <person name="Sushida H."/>
            <person name="Ike M."/>
            <person name="Tokuyasu K."/>
            <person name="Kitaoka M."/>
        </authorList>
    </citation>
    <scope>NUCLEOTIDE SEQUENCE [LARGE SCALE GENOMIC DNA]</scope>
    <source>
        <strain evidence="3 4">BS15</strain>
    </source>
</reference>
<dbReference type="PANTHER" id="PTHR43084">
    <property type="entry name" value="PERSULFIDE DIOXYGENASE ETHE1"/>
    <property type="match status" value="1"/>
</dbReference>
<gene>
    <name evidence="3" type="ORF">Rhopal_007833-T1</name>
</gene>
<feature type="region of interest" description="Disordered" evidence="1">
    <location>
        <begin position="1"/>
        <end position="20"/>
    </location>
</feature>
<dbReference type="GO" id="GO:0070813">
    <property type="term" value="P:hydrogen sulfide metabolic process"/>
    <property type="evidence" value="ECO:0007669"/>
    <property type="project" value="TreeGrafter"/>
</dbReference>
<dbReference type="PANTHER" id="PTHR43084:SF8">
    <property type="entry name" value="METALLO-BETA-LACTAMASE SUPERFAMILY PROTEIN"/>
    <property type="match status" value="1"/>
</dbReference>
<proteinExistence type="predicted"/>
<dbReference type="Proteomes" id="UP001342314">
    <property type="component" value="Unassembled WGS sequence"/>
</dbReference>
<dbReference type="InterPro" id="IPR001279">
    <property type="entry name" value="Metallo-B-lactamas"/>
</dbReference>
<protein>
    <recommendedName>
        <fullName evidence="2">Metallo-beta-lactamase domain-containing protein</fullName>
    </recommendedName>
</protein>
<dbReference type="AlphaFoldDB" id="A0AAV5GQ75"/>
<evidence type="ECO:0000256" key="1">
    <source>
        <dbReference type="SAM" id="MobiDB-lite"/>
    </source>
</evidence>
<dbReference type="GO" id="GO:0050313">
    <property type="term" value="F:sulfur dioxygenase activity"/>
    <property type="evidence" value="ECO:0007669"/>
    <property type="project" value="TreeGrafter"/>
</dbReference>
<accession>A0AAV5GQ75</accession>
<sequence>MAPLVPFRTHTPAPTAPPSTPLVHTFYHDPTATWTYVLVCPRTRACAIVDSALDYDPSTQRISTESADGLLAFFEHEQYTVVRILETHAHADHLTAARYLQMRLSPDGAPPVPIGIHRGIRTTQAHFGALYDVPDAELERAFDELYDEGDKLEVGELKGEVWHLPGHTQCSAGFVFGESVFTGDSVLLPPTGTARADFPSGSASALYASASRLLSLPPHYRLFSGHSYPQSGASNVCSATVAQQRELNPHVKSGTGEDDFVRMRSERDKGLAEPRLLHQSLQVNIRGGRLPRGSNGEAYLRLPLRAPNGL</sequence>
<dbReference type="SMART" id="SM00849">
    <property type="entry name" value="Lactamase_B"/>
    <property type="match status" value="1"/>
</dbReference>
<dbReference type="InterPro" id="IPR051682">
    <property type="entry name" value="Mito_Persulfide_Diox"/>
</dbReference>
<evidence type="ECO:0000313" key="3">
    <source>
        <dbReference type="EMBL" id="GJN94741.1"/>
    </source>
</evidence>
<dbReference type="SUPFAM" id="SSF56281">
    <property type="entry name" value="Metallo-hydrolase/oxidoreductase"/>
    <property type="match status" value="1"/>
</dbReference>
<dbReference type="GO" id="GO:0006749">
    <property type="term" value="P:glutathione metabolic process"/>
    <property type="evidence" value="ECO:0007669"/>
    <property type="project" value="TreeGrafter"/>
</dbReference>